<evidence type="ECO:0000259" key="2">
    <source>
        <dbReference type="PROSITE" id="PS51182"/>
    </source>
</evidence>
<proteinExistence type="predicted"/>
<feature type="compositionally biased region" description="Low complexity" evidence="1">
    <location>
        <begin position="97"/>
        <end position="110"/>
    </location>
</feature>
<feature type="region of interest" description="Disordered" evidence="1">
    <location>
        <begin position="96"/>
        <end position="121"/>
    </location>
</feature>
<dbReference type="AlphaFoldDB" id="A0A0R3S5G0"/>
<dbReference type="InterPro" id="IPR014020">
    <property type="entry name" value="Tensin_C2-dom"/>
</dbReference>
<dbReference type="InterPro" id="IPR051484">
    <property type="entry name" value="Tensin_PTEN_phosphatase"/>
</dbReference>
<sequence length="146" mass="16330">MAYVKVVAESNTFELDDLPLRGDILVKCFQRTSTAERVLFFRCQFNTCTFDLSAHNENIYRLRFYREELDDIFNDSEVNSQAAVEFLFLTTAEVPKSSSSGSEAESATTANNGTVSGGGGAIRRSIADYSRADSYENFDKEEGRNC</sequence>
<evidence type="ECO:0000313" key="4">
    <source>
        <dbReference type="WBParaSite" id="EEL_0001002901-mRNA-1"/>
    </source>
</evidence>
<accession>A0A0R3S5G0</accession>
<dbReference type="PANTHER" id="PTHR45734">
    <property type="entry name" value="TENSIN"/>
    <property type="match status" value="1"/>
</dbReference>
<reference evidence="4" key="1">
    <citation type="submission" date="2017-02" db="UniProtKB">
        <authorList>
            <consortium name="WormBaseParasite"/>
        </authorList>
    </citation>
    <scope>IDENTIFICATION</scope>
</reference>
<dbReference type="Gene3D" id="2.60.40.1110">
    <property type="match status" value="1"/>
</dbReference>
<dbReference type="SUPFAM" id="SSF49562">
    <property type="entry name" value="C2 domain (Calcium/lipid-binding domain, CaLB)"/>
    <property type="match status" value="1"/>
</dbReference>
<evidence type="ECO:0000313" key="3">
    <source>
        <dbReference type="Proteomes" id="UP000050640"/>
    </source>
</evidence>
<dbReference type="PANTHER" id="PTHR45734:SF10">
    <property type="entry name" value="BLISTERY, ISOFORM A"/>
    <property type="match status" value="1"/>
</dbReference>
<dbReference type="PROSITE" id="PS51182">
    <property type="entry name" value="C2_TENSIN"/>
    <property type="match status" value="1"/>
</dbReference>
<dbReference type="InterPro" id="IPR035892">
    <property type="entry name" value="C2_domain_sf"/>
</dbReference>
<dbReference type="WBParaSite" id="EEL_0001002901-mRNA-1">
    <property type="protein sequence ID" value="EEL_0001002901-mRNA-1"/>
    <property type="gene ID" value="EEL_0001002901"/>
</dbReference>
<organism evidence="3 4">
    <name type="scientific">Elaeophora elaphi</name>
    <dbReference type="NCBI Taxonomy" id="1147741"/>
    <lineage>
        <taxon>Eukaryota</taxon>
        <taxon>Metazoa</taxon>
        <taxon>Ecdysozoa</taxon>
        <taxon>Nematoda</taxon>
        <taxon>Chromadorea</taxon>
        <taxon>Rhabditida</taxon>
        <taxon>Spirurina</taxon>
        <taxon>Spiruromorpha</taxon>
        <taxon>Filarioidea</taxon>
        <taxon>Onchocercidae</taxon>
        <taxon>Elaeophora</taxon>
    </lineage>
</organism>
<feature type="domain" description="C2 tensin-type" evidence="2">
    <location>
        <begin position="1"/>
        <end position="91"/>
    </location>
</feature>
<keyword evidence="3" id="KW-1185">Reference proteome</keyword>
<dbReference type="Pfam" id="PF10409">
    <property type="entry name" value="PTEN_C2"/>
    <property type="match status" value="1"/>
</dbReference>
<protein>
    <submittedName>
        <fullName evidence="4">C2 tensin-type domain-containing protein</fullName>
    </submittedName>
</protein>
<name>A0A0R3S5G0_9BILA</name>
<dbReference type="STRING" id="1147741.A0A0R3S5G0"/>
<dbReference type="GO" id="GO:0005925">
    <property type="term" value="C:focal adhesion"/>
    <property type="evidence" value="ECO:0007669"/>
    <property type="project" value="TreeGrafter"/>
</dbReference>
<evidence type="ECO:0000256" key="1">
    <source>
        <dbReference type="SAM" id="MobiDB-lite"/>
    </source>
</evidence>
<dbReference type="Proteomes" id="UP000050640">
    <property type="component" value="Unplaced"/>
</dbReference>